<feature type="signal peptide" evidence="1">
    <location>
        <begin position="1"/>
        <end position="16"/>
    </location>
</feature>
<keyword evidence="3" id="KW-1185">Reference proteome</keyword>
<name>A0ABW1PPI6_9FLAO</name>
<protein>
    <submittedName>
        <fullName evidence="2">Uncharacterized protein</fullName>
    </submittedName>
</protein>
<accession>A0ABW1PPI6</accession>
<dbReference type="Proteomes" id="UP001596287">
    <property type="component" value="Unassembled WGS sequence"/>
</dbReference>
<reference evidence="3" key="1">
    <citation type="journal article" date="2019" name="Int. J. Syst. Evol. Microbiol.">
        <title>The Global Catalogue of Microorganisms (GCM) 10K type strain sequencing project: providing services to taxonomists for standard genome sequencing and annotation.</title>
        <authorList>
            <consortium name="The Broad Institute Genomics Platform"/>
            <consortium name="The Broad Institute Genome Sequencing Center for Infectious Disease"/>
            <person name="Wu L."/>
            <person name="Ma J."/>
        </authorList>
    </citation>
    <scope>NUCLEOTIDE SEQUENCE [LARGE SCALE GENOMIC DNA]</scope>
    <source>
        <strain evidence="3">CCUG 49679</strain>
    </source>
</reference>
<keyword evidence="1" id="KW-0732">Signal</keyword>
<dbReference type="RefSeq" id="WP_379792411.1">
    <property type="nucleotide sequence ID" value="NZ_JBHSQB010000009.1"/>
</dbReference>
<dbReference type="EMBL" id="JBHSQB010000009">
    <property type="protein sequence ID" value="MFC6097449.1"/>
    <property type="molecule type" value="Genomic_DNA"/>
</dbReference>
<proteinExistence type="predicted"/>
<sequence length="232" mass="24877">MKYLYLFLFASFTSFAQTGIGISSQEVNAGAILQLESTTKAFVPPRMSDAQMLAIASPLIGSLVYNLTYDSLYMYTNTGWKNVSITVNASVVLNKSYATGNDAVTNSDNNYVKFPLVSADIQTNTPAVFEVTSNGTVKVKESGIFLVSAGFSISNLPAGNIKYIIGIYRGETLIGYLSRGVTALTATDEWGTSGTSVITATANDLISFRYVINNGGVPLDAIFFNIGMTKIK</sequence>
<evidence type="ECO:0000256" key="1">
    <source>
        <dbReference type="SAM" id="SignalP"/>
    </source>
</evidence>
<evidence type="ECO:0000313" key="2">
    <source>
        <dbReference type="EMBL" id="MFC6097449.1"/>
    </source>
</evidence>
<comment type="caution">
    <text evidence="2">The sequence shown here is derived from an EMBL/GenBank/DDBJ whole genome shotgun (WGS) entry which is preliminary data.</text>
</comment>
<evidence type="ECO:0000313" key="3">
    <source>
        <dbReference type="Proteomes" id="UP001596287"/>
    </source>
</evidence>
<gene>
    <name evidence="2" type="ORF">ACFPVY_12410</name>
</gene>
<organism evidence="2 3">
    <name type="scientific">Flavobacterium qiangtangense</name>
    <dbReference type="NCBI Taxonomy" id="1442595"/>
    <lineage>
        <taxon>Bacteria</taxon>
        <taxon>Pseudomonadati</taxon>
        <taxon>Bacteroidota</taxon>
        <taxon>Flavobacteriia</taxon>
        <taxon>Flavobacteriales</taxon>
        <taxon>Flavobacteriaceae</taxon>
        <taxon>Flavobacterium</taxon>
    </lineage>
</organism>
<feature type="chain" id="PRO_5045181691" evidence="1">
    <location>
        <begin position="17"/>
        <end position="232"/>
    </location>
</feature>